<dbReference type="AlphaFoldDB" id="A0A5N4C1U4"/>
<dbReference type="EMBL" id="JWIN03000037">
    <property type="protein sequence ID" value="KAB1252644.1"/>
    <property type="molecule type" value="Genomic_DNA"/>
</dbReference>
<feature type="region of interest" description="Disordered" evidence="2">
    <location>
        <begin position="39"/>
        <end position="72"/>
    </location>
</feature>
<organism evidence="3 4">
    <name type="scientific">Camelus dromedarius</name>
    <name type="common">Dromedary</name>
    <name type="synonym">Arabian camel</name>
    <dbReference type="NCBI Taxonomy" id="9838"/>
    <lineage>
        <taxon>Eukaryota</taxon>
        <taxon>Metazoa</taxon>
        <taxon>Chordata</taxon>
        <taxon>Craniata</taxon>
        <taxon>Vertebrata</taxon>
        <taxon>Euteleostomi</taxon>
        <taxon>Mammalia</taxon>
        <taxon>Eutheria</taxon>
        <taxon>Laurasiatheria</taxon>
        <taxon>Artiodactyla</taxon>
        <taxon>Tylopoda</taxon>
        <taxon>Camelidae</taxon>
        <taxon>Camelus</taxon>
    </lineage>
</organism>
<protein>
    <submittedName>
        <fullName evidence="3">Protein FAM122C</fullName>
    </submittedName>
</protein>
<evidence type="ECO:0000256" key="1">
    <source>
        <dbReference type="ARBA" id="ARBA00006725"/>
    </source>
</evidence>
<feature type="region of interest" description="Disordered" evidence="2">
    <location>
        <begin position="1"/>
        <end position="25"/>
    </location>
</feature>
<evidence type="ECO:0000256" key="2">
    <source>
        <dbReference type="SAM" id="MobiDB-lite"/>
    </source>
</evidence>
<dbReference type="Proteomes" id="UP000299084">
    <property type="component" value="Unassembled WGS sequence"/>
</dbReference>
<gene>
    <name evidence="3" type="ORF">Cadr_000002685</name>
</gene>
<comment type="caution">
    <text evidence="3">The sequence shown here is derived from an EMBL/GenBank/DDBJ whole genome shotgun (WGS) entry which is preliminary data.</text>
</comment>
<keyword evidence="4" id="KW-1185">Reference proteome</keyword>
<name>A0A5N4C1U4_CAMDR</name>
<dbReference type="InterPro" id="IPR026716">
    <property type="entry name" value="PBIR1/2/3"/>
</dbReference>
<dbReference type="PANTHER" id="PTHR22227:SF6">
    <property type="entry name" value="FAMILY WITH SEQUENCE SIMILARITY 122B ISOFORM X1"/>
    <property type="match status" value="1"/>
</dbReference>
<dbReference type="PANTHER" id="PTHR22227">
    <property type="entry name" value="FAMILY WITH SEQUENCE SIMILARITY 122B ISOFORM X1"/>
    <property type="match status" value="1"/>
</dbReference>
<accession>A0A5N4C1U4</accession>
<evidence type="ECO:0000313" key="3">
    <source>
        <dbReference type="EMBL" id="KAB1252644.1"/>
    </source>
</evidence>
<reference evidence="3 4" key="1">
    <citation type="journal article" date="2019" name="Mol. Ecol. Resour.">
        <title>Improving Illumina assemblies with Hi-C and long reads: an example with the North African dromedary.</title>
        <authorList>
            <person name="Elbers J.P."/>
            <person name="Rogers M.F."/>
            <person name="Perelman P.L."/>
            <person name="Proskuryakova A.A."/>
            <person name="Serdyukova N.A."/>
            <person name="Johnson W.E."/>
            <person name="Horin P."/>
            <person name="Corander J."/>
            <person name="Murphy D."/>
            <person name="Burger P.A."/>
        </authorList>
    </citation>
    <scope>NUCLEOTIDE SEQUENCE [LARGE SCALE GENOMIC DNA]</scope>
    <source>
        <strain evidence="3">Drom800</strain>
        <tissue evidence="3">Blood</tissue>
    </source>
</reference>
<sequence>MPFIVDLFSREREPENLESPELSFSEDMAQEKMDLDLEPLPSSTTIEDNTLRRSSSAPLINELSSPGPESSNQLVWSTTFSNFTPSLTCSFEETAHHPTPSPPDLL</sequence>
<evidence type="ECO:0000313" key="4">
    <source>
        <dbReference type="Proteomes" id="UP000299084"/>
    </source>
</evidence>
<feature type="compositionally biased region" description="Polar residues" evidence="2">
    <location>
        <begin position="41"/>
        <end position="72"/>
    </location>
</feature>
<comment type="similarity">
    <text evidence="1">Belongs to the FAM122 family.</text>
</comment>
<proteinExistence type="inferred from homology"/>
<dbReference type="GO" id="GO:0004865">
    <property type="term" value="F:protein serine/threonine phosphatase inhibitor activity"/>
    <property type="evidence" value="ECO:0007669"/>
    <property type="project" value="InterPro"/>
</dbReference>